<accession>A0A2G1MH89</accession>
<name>A0A2G1MH89_9RHOB</name>
<reference evidence="1 2" key="1">
    <citation type="submission" date="2017-08" db="EMBL/GenBank/DDBJ databases">
        <title>Draft Genome Sequence of Loktanella cinnabarina Strain XM1, Isolated from Coastal Surface Water.</title>
        <authorList>
            <person name="Ma R."/>
            <person name="Wang J."/>
            <person name="Wang Q."/>
            <person name="Ma Z."/>
            <person name="Li J."/>
            <person name="Chen L."/>
        </authorList>
    </citation>
    <scope>NUCLEOTIDE SEQUENCE [LARGE SCALE GENOMIC DNA]</scope>
    <source>
        <strain evidence="1 2">XM1</strain>
    </source>
</reference>
<evidence type="ECO:0000313" key="2">
    <source>
        <dbReference type="Proteomes" id="UP000221860"/>
    </source>
</evidence>
<feature type="non-terminal residue" evidence="1">
    <location>
        <position position="1"/>
    </location>
</feature>
<keyword evidence="2" id="KW-1185">Reference proteome</keyword>
<sequence>ARDEAEIDERAARRAARVARFGAVAEATRKRNPTQRDADRRLMLGRLTGEMEREDFRRHGWESALNARAIFAFWEEMQPGLFDDLPQMPPE</sequence>
<comment type="caution">
    <text evidence="1">The sequence shown here is derived from an EMBL/GenBank/DDBJ whole genome shotgun (WGS) entry which is preliminary data.</text>
</comment>
<organism evidence="1 2">
    <name type="scientific">Limimaricola cinnabarinus</name>
    <dbReference type="NCBI Taxonomy" id="1125964"/>
    <lineage>
        <taxon>Bacteria</taxon>
        <taxon>Pseudomonadati</taxon>
        <taxon>Pseudomonadota</taxon>
        <taxon>Alphaproteobacteria</taxon>
        <taxon>Rhodobacterales</taxon>
        <taxon>Paracoccaceae</taxon>
        <taxon>Limimaricola</taxon>
    </lineage>
</organism>
<dbReference type="EMBL" id="NQWH01000009">
    <property type="protein sequence ID" value="PHP28119.1"/>
    <property type="molecule type" value="Genomic_DNA"/>
</dbReference>
<gene>
    <name evidence="1" type="ORF">CJ301_07915</name>
</gene>
<protein>
    <submittedName>
        <fullName evidence="1">Plasmid replication initiation protein</fullName>
    </submittedName>
</protein>
<dbReference type="AlphaFoldDB" id="A0A2G1MH89"/>
<proteinExistence type="predicted"/>
<dbReference type="Proteomes" id="UP000221860">
    <property type="component" value="Unassembled WGS sequence"/>
</dbReference>
<evidence type="ECO:0000313" key="1">
    <source>
        <dbReference type="EMBL" id="PHP28119.1"/>
    </source>
</evidence>